<feature type="compositionally biased region" description="Polar residues" evidence="1">
    <location>
        <begin position="182"/>
        <end position="197"/>
    </location>
</feature>
<evidence type="ECO:0000313" key="2">
    <source>
        <dbReference type="EnsemblPlants" id="cds.evm.model.04.1015"/>
    </source>
</evidence>
<dbReference type="PANTHER" id="PTHR47481">
    <property type="match status" value="1"/>
</dbReference>
<accession>A0A803PBD2</accession>
<dbReference type="Gramene" id="evm.model.04.1015">
    <property type="protein sequence ID" value="cds.evm.model.04.1015"/>
    <property type="gene ID" value="evm.TU.04.1015"/>
</dbReference>
<reference evidence="2" key="2">
    <citation type="submission" date="2021-03" db="UniProtKB">
        <authorList>
            <consortium name="EnsemblPlants"/>
        </authorList>
    </citation>
    <scope>IDENTIFICATION</scope>
</reference>
<sequence>MASSSFTGFRRDAVPLNLRLNRSNYLYWRSQVLSTVHAHQLEGFLTGARTRPLATIADPADESRFIQNPELADQLRPDPFLMSWLFNSISEGMLGHLRGLLQSTKKGSTTIEEYILKMRYLGDALMAAGQQITDDKLILYILGGLGNKYDLAIEMRIDQQTSIAALDLHNPTANYAVANKKNTSSAQNNGTNSRGHGSTTGQGGRNYNNRCANCFIFQVCGRVGHKAIKCYHRFNLSYQGENNSTSTESPSDESIALLATASTVAYP</sequence>
<dbReference type="Proteomes" id="UP000596661">
    <property type="component" value="Chromosome 4"/>
</dbReference>
<proteinExistence type="predicted"/>
<dbReference type="EnsemblPlants" id="evm.model.04.1015">
    <property type="protein sequence ID" value="cds.evm.model.04.1015"/>
    <property type="gene ID" value="evm.TU.04.1015"/>
</dbReference>
<dbReference type="AlphaFoldDB" id="A0A803PBD2"/>
<evidence type="ECO:0008006" key="4">
    <source>
        <dbReference type="Google" id="ProtNLM"/>
    </source>
</evidence>
<evidence type="ECO:0000313" key="3">
    <source>
        <dbReference type="Proteomes" id="UP000596661"/>
    </source>
</evidence>
<protein>
    <recommendedName>
        <fullName evidence="4">Retrotransposon Copia-like N-terminal domain-containing protein</fullName>
    </recommendedName>
</protein>
<reference evidence="2" key="1">
    <citation type="submission" date="2018-11" db="EMBL/GenBank/DDBJ databases">
        <authorList>
            <person name="Grassa J C."/>
        </authorList>
    </citation>
    <scope>NUCLEOTIDE SEQUENCE [LARGE SCALE GENOMIC DNA]</scope>
</reference>
<evidence type="ECO:0000256" key="1">
    <source>
        <dbReference type="SAM" id="MobiDB-lite"/>
    </source>
</evidence>
<keyword evidence="3" id="KW-1185">Reference proteome</keyword>
<dbReference type="EMBL" id="UZAU01000371">
    <property type="status" value="NOT_ANNOTATED_CDS"/>
    <property type="molecule type" value="Genomic_DNA"/>
</dbReference>
<dbReference type="PANTHER" id="PTHR47481:SF31">
    <property type="entry name" value="OS01G0873500 PROTEIN"/>
    <property type="match status" value="1"/>
</dbReference>
<organism evidence="2 3">
    <name type="scientific">Cannabis sativa</name>
    <name type="common">Hemp</name>
    <name type="synonym">Marijuana</name>
    <dbReference type="NCBI Taxonomy" id="3483"/>
    <lineage>
        <taxon>Eukaryota</taxon>
        <taxon>Viridiplantae</taxon>
        <taxon>Streptophyta</taxon>
        <taxon>Embryophyta</taxon>
        <taxon>Tracheophyta</taxon>
        <taxon>Spermatophyta</taxon>
        <taxon>Magnoliopsida</taxon>
        <taxon>eudicotyledons</taxon>
        <taxon>Gunneridae</taxon>
        <taxon>Pentapetalae</taxon>
        <taxon>rosids</taxon>
        <taxon>fabids</taxon>
        <taxon>Rosales</taxon>
        <taxon>Cannabaceae</taxon>
        <taxon>Cannabis</taxon>
    </lineage>
</organism>
<name>A0A803PBD2_CANSA</name>
<feature type="region of interest" description="Disordered" evidence="1">
    <location>
        <begin position="182"/>
        <end position="203"/>
    </location>
</feature>